<keyword evidence="5" id="KW-1185">Reference proteome</keyword>
<dbReference type="EMBL" id="JBAWKS010000002">
    <property type="protein sequence ID" value="MEI4551032.1"/>
    <property type="molecule type" value="Genomic_DNA"/>
</dbReference>
<dbReference type="Pfam" id="PF13098">
    <property type="entry name" value="Thioredoxin_2"/>
    <property type="match status" value="1"/>
</dbReference>
<feature type="domain" description="Disulphide bond isomerase DsbC/G N-terminal" evidence="2">
    <location>
        <begin position="35"/>
        <end position="99"/>
    </location>
</feature>
<comment type="subcellular location">
    <subcellularLocation>
        <location evidence="1">Periplasm</location>
    </subcellularLocation>
</comment>
<dbReference type="Pfam" id="PF10411">
    <property type="entry name" value="DsbC_N"/>
    <property type="match status" value="1"/>
</dbReference>
<feature type="domain" description="Thioredoxin-like fold" evidence="3">
    <location>
        <begin position="123"/>
        <end position="249"/>
    </location>
</feature>
<protein>
    <recommendedName>
        <fullName evidence="1">Thiol:disulfide interchange protein</fullName>
    </recommendedName>
</protein>
<dbReference type="PANTHER" id="PTHR35272:SF3">
    <property type="entry name" value="THIOL:DISULFIDE INTERCHANGE PROTEIN DSBC"/>
    <property type="match status" value="1"/>
</dbReference>
<accession>A0ABU8EVM6</accession>
<organism evidence="4 5">
    <name type="scientific">Pseudoalteromonas spongiae</name>
    <dbReference type="NCBI Taxonomy" id="298657"/>
    <lineage>
        <taxon>Bacteria</taxon>
        <taxon>Pseudomonadati</taxon>
        <taxon>Pseudomonadota</taxon>
        <taxon>Gammaproteobacteria</taxon>
        <taxon>Alteromonadales</taxon>
        <taxon>Pseudoalteromonadaceae</taxon>
        <taxon>Pseudoalteromonas</taxon>
    </lineage>
</organism>
<dbReference type="InterPro" id="IPR051470">
    <property type="entry name" value="Thiol:disulfide_interchange"/>
</dbReference>
<evidence type="ECO:0000313" key="5">
    <source>
        <dbReference type="Proteomes" id="UP001382455"/>
    </source>
</evidence>
<gene>
    <name evidence="4" type="ORF">WAE96_15275</name>
</gene>
<evidence type="ECO:0000259" key="3">
    <source>
        <dbReference type="Pfam" id="PF13098"/>
    </source>
</evidence>
<dbReference type="InterPro" id="IPR012336">
    <property type="entry name" value="Thioredoxin-like_fold"/>
</dbReference>
<reference evidence="4 5" key="1">
    <citation type="submission" date="2023-12" db="EMBL/GenBank/DDBJ databases">
        <title>Friends and Foes: Symbiotic and Algicidal bacterial influence on Karenia brevis blooms.</title>
        <authorList>
            <person name="Fei C."/>
            <person name="Mohamed A.R."/>
            <person name="Booker A."/>
            <person name="Arshad M."/>
            <person name="Klass S."/>
            <person name="Ahn S."/>
            <person name="Gilbert P.M."/>
            <person name="Heil C.A."/>
            <person name="Martinez J.M."/>
            <person name="Amin S.A."/>
        </authorList>
    </citation>
    <scope>NUCLEOTIDE SEQUENCE [LARGE SCALE GENOMIC DNA]</scope>
    <source>
        <strain evidence="4 5">CE15</strain>
    </source>
</reference>
<keyword evidence="1" id="KW-0574">Periplasm</keyword>
<name>A0ABU8EVM6_9GAMM</name>
<dbReference type="InterPro" id="IPR033954">
    <property type="entry name" value="DiS-bond_Isoase_DsbC/G"/>
</dbReference>
<feature type="chain" id="PRO_5044973279" description="Thiol:disulfide interchange protein" evidence="1">
    <location>
        <begin position="26"/>
        <end position="252"/>
    </location>
</feature>
<dbReference type="Proteomes" id="UP001382455">
    <property type="component" value="Unassembled WGS sequence"/>
</dbReference>
<keyword evidence="1" id="KW-0676">Redox-active center</keyword>
<comment type="caution">
    <text evidence="4">The sequence shown here is derived from an EMBL/GenBank/DDBJ whole genome shotgun (WGS) entry which is preliminary data.</text>
</comment>
<dbReference type="RefSeq" id="WP_138631342.1">
    <property type="nucleotide sequence ID" value="NZ_JBAWKS010000002.1"/>
</dbReference>
<dbReference type="CDD" id="cd03020">
    <property type="entry name" value="DsbA_DsbC_DsbG"/>
    <property type="match status" value="1"/>
</dbReference>
<evidence type="ECO:0000259" key="2">
    <source>
        <dbReference type="Pfam" id="PF10411"/>
    </source>
</evidence>
<comment type="similarity">
    <text evidence="1">Belongs to the thioredoxin family. DsbC subfamily.</text>
</comment>
<evidence type="ECO:0000256" key="1">
    <source>
        <dbReference type="RuleBase" id="RU364038"/>
    </source>
</evidence>
<sequence>MQSVNRIIALLFTLSLFFCAAFVHSQTVQPLENNHSTLAAVKQKLFDLLGENTQFSVEPYNNELRLVTTQNHTFFASPDGKYLYLGQVIDTESKIDLTELVKQQQRVTLIKTLPRDALLSYQASNEQHVITIFTDIDCPFCRKLHGKIEKLNRQGVTVDYVMIPRGKVGSSAFEKTAAALCARNPQEAMNQAMQVGHYQGNVTNVCENNLVTQQQLAQRFGFSATPTILLQNGEAISGLIKTDELLQRLADI</sequence>
<dbReference type="PANTHER" id="PTHR35272">
    <property type="entry name" value="THIOL:DISULFIDE INTERCHANGE PROTEIN DSBC-RELATED"/>
    <property type="match status" value="1"/>
</dbReference>
<evidence type="ECO:0000313" key="4">
    <source>
        <dbReference type="EMBL" id="MEI4551032.1"/>
    </source>
</evidence>
<dbReference type="InterPro" id="IPR018950">
    <property type="entry name" value="DiS-bond_isomerase_DsbC/G_N"/>
</dbReference>
<comment type="function">
    <text evidence="1">Required for disulfide bond formation in some periplasmic proteins. Acts by transferring its disulfide bond to other proteins and is reduced in the process.</text>
</comment>
<dbReference type="Gene3D" id="3.40.30.10">
    <property type="entry name" value="Glutaredoxin"/>
    <property type="match status" value="1"/>
</dbReference>
<feature type="signal peptide" evidence="1">
    <location>
        <begin position="1"/>
        <end position="25"/>
    </location>
</feature>
<proteinExistence type="inferred from homology"/>
<dbReference type="SUPFAM" id="SSF52833">
    <property type="entry name" value="Thioredoxin-like"/>
    <property type="match status" value="1"/>
</dbReference>
<keyword evidence="1" id="KW-0732">Signal</keyword>
<dbReference type="InterPro" id="IPR036249">
    <property type="entry name" value="Thioredoxin-like_sf"/>
</dbReference>